<evidence type="ECO:0000313" key="2">
    <source>
        <dbReference type="Proteomes" id="UP001497482"/>
    </source>
</evidence>
<proteinExistence type="predicted"/>
<reference evidence="1 2" key="1">
    <citation type="submission" date="2024-04" db="EMBL/GenBank/DDBJ databases">
        <authorList>
            <person name="Waldvogel A.-M."/>
            <person name="Schoenle A."/>
        </authorList>
    </citation>
    <scope>NUCLEOTIDE SEQUENCE [LARGE SCALE GENOMIC DNA]</scope>
</reference>
<keyword evidence="2" id="KW-1185">Reference proteome</keyword>
<sequence length="105" mass="11299">MESSQLHCKAFTKQQTQLHCMQNLPCPEIQRRRSTQGSMARLGLGGCRAYSEGGMYGRRGGVGTTSAKQSASVCGGSWQARDGTQLRLCAALGEDEDGANVFKLK</sequence>
<evidence type="ECO:0000313" key="1">
    <source>
        <dbReference type="EMBL" id="CAL1570932.1"/>
    </source>
</evidence>
<accession>A0AAV2J0E0</accession>
<dbReference type="AlphaFoldDB" id="A0AAV2J0E0"/>
<organism evidence="1 2">
    <name type="scientific">Knipowitschia caucasica</name>
    <name type="common">Caucasian dwarf goby</name>
    <name type="synonym">Pomatoschistus caucasicus</name>
    <dbReference type="NCBI Taxonomy" id="637954"/>
    <lineage>
        <taxon>Eukaryota</taxon>
        <taxon>Metazoa</taxon>
        <taxon>Chordata</taxon>
        <taxon>Craniata</taxon>
        <taxon>Vertebrata</taxon>
        <taxon>Euteleostomi</taxon>
        <taxon>Actinopterygii</taxon>
        <taxon>Neopterygii</taxon>
        <taxon>Teleostei</taxon>
        <taxon>Neoteleostei</taxon>
        <taxon>Acanthomorphata</taxon>
        <taxon>Gobiaria</taxon>
        <taxon>Gobiiformes</taxon>
        <taxon>Gobioidei</taxon>
        <taxon>Gobiidae</taxon>
        <taxon>Gobiinae</taxon>
        <taxon>Knipowitschia</taxon>
    </lineage>
</organism>
<dbReference type="Proteomes" id="UP001497482">
    <property type="component" value="Chromosome 10"/>
</dbReference>
<protein>
    <submittedName>
        <fullName evidence="1">Uncharacterized protein</fullName>
    </submittedName>
</protein>
<name>A0AAV2J0E0_KNICA</name>
<dbReference type="EMBL" id="OZ035832">
    <property type="protein sequence ID" value="CAL1570932.1"/>
    <property type="molecule type" value="Genomic_DNA"/>
</dbReference>
<gene>
    <name evidence="1" type="ORF">KC01_LOCUS3133</name>
</gene>